<comment type="caution">
    <text evidence="12">The sequence shown here is derived from an EMBL/GenBank/DDBJ whole genome shotgun (WGS) entry which is preliminary data.</text>
</comment>
<dbReference type="PANTHER" id="PTHR44314:SF1">
    <property type="entry name" value="CILIA- AND FLAGELLA-ASSOCIATED PROTEIN 70"/>
    <property type="match status" value="1"/>
</dbReference>
<dbReference type="InterPro" id="IPR002051">
    <property type="entry name" value="Haem_Oase"/>
</dbReference>
<accession>A0A444UBA3</accession>
<evidence type="ECO:0000256" key="11">
    <source>
        <dbReference type="SAM" id="Phobius"/>
    </source>
</evidence>
<feature type="transmembrane region" description="Helical" evidence="11">
    <location>
        <begin position="1114"/>
        <end position="1131"/>
    </location>
</feature>
<dbReference type="InterPro" id="IPR018207">
    <property type="entry name" value="Haem_oxygenase_CS"/>
</dbReference>
<dbReference type="GO" id="GO:0006788">
    <property type="term" value="P:heme oxidation"/>
    <property type="evidence" value="ECO:0007669"/>
    <property type="project" value="InterPro"/>
</dbReference>
<dbReference type="CDD" id="cd19165">
    <property type="entry name" value="HemeO"/>
    <property type="match status" value="1"/>
</dbReference>
<feature type="repeat" description="TPR" evidence="9">
    <location>
        <begin position="720"/>
        <end position="753"/>
    </location>
</feature>
<evidence type="ECO:0000256" key="9">
    <source>
        <dbReference type="PROSITE-ProRule" id="PRU00339"/>
    </source>
</evidence>
<dbReference type="InterPro" id="IPR016053">
    <property type="entry name" value="Haem_Oase-like"/>
</dbReference>
<dbReference type="GO" id="GO:0004392">
    <property type="term" value="F:heme oxygenase (decyclizing) activity"/>
    <property type="evidence" value="ECO:0007669"/>
    <property type="project" value="UniProtKB-EC"/>
</dbReference>
<dbReference type="PANTHER" id="PTHR44314">
    <property type="entry name" value="CILIA- AND FLAGELLA-ASSOCIATED PROTEIN 70"/>
    <property type="match status" value="1"/>
</dbReference>
<organism evidence="12 13">
    <name type="scientific">Acipenser ruthenus</name>
    <name type="common">Sterlet sturgeon</name>
    <dbReference type="NCBI Taxonomy" id="7906"/>
    <lineage>
        <taxon>Eukaryota</taxon>
        <taxon>Metazoa</taxon>
        <taxon>Chordata</taxon>
        <taxon>Craniata</taxon>
        <taxon>Vertebrata</taxon>
        <taxon>Euteleostomi</taxon>
        <taxon>Actinopterygii</taxon>
        <taxon>Chondrostei</taxon>
        <taxon>Acipenseriformes</taxon>
        <taxon>Acipenseridae</taxon>
        <taxon>Acipenser</taxon>
    </lineage>
</organism>
<evidence type="ECO:0000256" key="7">
    <source>
        <dbReference type="ARBA" id="ARBA00023002"/>
    </source>
</evidence>
<keyword evidence="3" id="KW-0349">Heme</keyword>
<dbReference type="InterPro" id="IPR019734">
    <property type="entry name" value="TPR_rpt"/>
</dbReference>
<dbReference type="PRINTS" id="PR00088">
    <property type="entry name" value="HAEMOXYGNASE"/>
</dbReference>
<dbReference type="InterPro" id="IPR052628">
    <property type="entry name" value="CFAP70"/>
</dbReference>
<gene>
    <name evidence="12" type="ORF">EOD39_0231</name>
</gene>
<dbReference type="Gene3D" id="1.20.910.10">
    <property type="entry name" value="Heme oxygenase-like"/>
    <property type="match status" value="1"/>
</dbReference>
<keyword evidence="11" id="KW-0472">Membrane</keyword>
<keyword evidence="13" id="KW-1185">Reference proteome</keyword>
<keyword evidence="12" id="KW-0282">Flagellum</keyword>
<dbReference type="InterPro" id="IPR016084">
    <property type="entry name" value="Haem_Oase-like_multi-hlx"/>
</dbReference>
<dbReference type="SMART" id="SM00028">
    <property type="entry name" value="TPR"/>
    <property type="match status" value="7"/>
</dbReference>
<keyword evidence="12" id="KW-0969">Cilium</keyword>
<feature type="repeat" description="TPR" evidence="9">
    <location>
        <begin position="791"/>
        <end position="824"/>
    </location>
</feature>
<keyword evidence="7" id="KW-0560">Oxidoreductase</keyword>
<name>A0A444UBA3_ACIRT</name>
<protein>
    <recommendedName>
        <fullName evidence="2">heme oxygenase (biliverdin-producing)</fullName>
        <ecNumber evidence="2">1.14.14.18</ecNumber>
    </recommendedName>
</protein>
<dbReference type="Gene3D" id="1.25.40.10">
    <property type="entry name" value="Tetratricopeptide repeat domain"/>
    <property type="match status" value="2"/>
</dbReference>
<reference evidence="12 13" key="1">
    <citation type="submission" date="2019-01" db="EMBL/GenBank/DDBJ databases">
        <title>Draft Genome and Complete Hox-Cluster Characterization of the Sterlet Sturgeon (Acipenser ruthenus).</title>
        <authorList>
            <person name="Wei Q."/>
        </authorList>
    </citation>
    <scope>NUCLEOTIDE SEQUENCE [LARGE SCALE GENOMIC DNA]</scope>
    <source>
        <strain evidence="12">WHYD16114868_AA</strain>
        <tissue evidence="12">Blood</tissue>
    </source>
</reference>
<comment type="similarity">
    <text evidence="1">Belongs to the heme oxygenase family.</text>
</comment>
<dbReference type="FunFam" id="1.20.910.10:FF:000001">
    <property type="entry name" value="Heme oxygenase 1"/>
    <property type="match status" value="1"/>
</dbReference>
<dbReference type="GO" id="GO:0060271">
    <property type="term" value="P:cilium assembly"/>
    <property type="evidence" value="ECO:0007669"/>
    <property type="project" value="TreeGrafter"/>
</dbReference>
<dbReference type="EMBL" id="SCEB01214897">
    <property type="protein sequence ID" value="RXM32477.1"/>
    <property type="molecule type" value="Genomic_DNA"/>
</dbReference>
<dbReference type="PROSITE" id="PS00593">
    <property type="entry name" value="HEME_OXYGENASE"/>
    <property type="match status" value="1"/>
</dbReference>
<keyword evidence="8" id="KW-0408">Iron</keyword>
<dbReference type="Proteomes" id="UP000289886">
    <property type="component" value="Unassembled WGS sequence"/>
</dbReference>
<feature type="compositionally biased region" description="Basic and acidic residues" evidence="10">
    <location>
        <begin position="362"/>
        <end position="373"/>
    </location>
</feature>
<keyword evidence="12" id="KW-0966">Cell projection</keyword>
<proteinExistence type="inferred from homology"/>
<evidence type="ECO:0000256" key="8">
    <source>
        <dbReference type="ARBA" id="ARBA00023004"/>
    </source>
</evidence>
<dbReference type="EC" id="1.14.14.18" evidence="2"/>
<feature type="repeat" description="TPR" evidence="9">
    <location>
        <begin position="754"/>
        <end position="787"/>
    </location>
</feature>
<evidence type="ECO:0000256" key="3">
    <source>
        <dbReference type="ARBA" id="ARBA00022617"/>
    </source>
</evidence>
<dbReference type="GO" id="GO:0031514">
    <property type="term" value="C:motile cilium"/>
    <property type="evidence" value="ECO:0007669"/>
    <property type="project" value="TreeGrafter"/>
</dbReference>
<feature type="region of interest" description="Disordered" evidence="10">
    <location>
        <begin position="341"/>
        <end position="373"/>
    </location>
</feature>
<dbReference type="GO" id="GO:0003341">
    <property type="term" value="P:cilium movement"/>
    <property type="evidence" value="ECO:0007669"/>
    <property type="project" value="TreeGrafter"/>
</dbReference>
<dbReference type="Pfam" id="PF13432">
    <property type="entry name" value="TPR_16"/>
    <property type="match status" value="2"/>
</dbReference>
<dbReference type="SUPFAM" id="SSF48452">
    <property type="entry name" value="TPR-like"/>
    <property type="match status" value="2"/>
</dbReference>
<sequence>MEPQSKESRDIAASLATFTRAGYGFKAVTLVEILPKEKKQKEEKTITLGQAVVDLLPLLQGQHTFTTTVTLHPAPGSPTETSTTEGSKVNVLCPSQSILEVAVSVPDALLSDAQLADSNLFRVSVETAYSVPEVWSTTGPQFSYMACLQVPVSLEKEQLLFFPSGVLKTGGEREPVPRPKKWTSGLILAPGAQYIPASFIEEGPAEGEDGELSGPEYREFRAEAESTKKRVSWDTERRFFMDPASQACLVKRISDCRYWPVEFMRAPLATTTKGKAAKGDEDVQISFHGVAYVDMAPLLYPGVKRIRGAYHILPFSEIDLYTKTKRQGSILKEYLRQASQTGRGTAPTAIGSSQFRGAPGKISKDDKGPKDNAKKLSIQPLVQKPQGSDSVVEFETIAPPNPEGQMYAEAGSYIVIEVALDKPLVRKRPPEELTKRVAELIPPRPAIPRRTAGAEKAVKDFHGQVASVAGLVLEQYQELFGGALAQGELPLDPSAQEERKAKLLGELNYSGKYFAFKEQLKTLSVDVPETETQPFTDCAQLKHFAREAEVNEDYELAAMYYQERLARDRSNPDHWFDYGAFCLLISDHAKAEDCFHHAVAIDQRHLHSLLLCGVLAEMRGCFADAETFFESGTCVEPSSVLAWTMLGLYSEAQGNEIRAEMAFLEAAKWMKAEAGEGSVTQAVGEPLPSEGKSTQLQEGATFAQRALAQDLLSPEGGTSCSYYLALARLHLQRRDFDSADQNLQEALHVNQENPDVWALIGHLHYMRRDFHEARECYRRNLDFVTDASEMHPVYLRLGTIYLQEDQFEKAKLTFLRACKNSPSCLSWLGLGTACYRLGELTEAEDALAEANILNNRNPEVWGYLSLVCLQTGRQLEAEQSYKYAVKLGTVALYFTYSALEEEMDGNRDQPQFAPLYFPEELHRREALAKDLEFFYGENWQAVVQLSEATRKYVDRIHEVGRSEPELLVAHAYTRYMGDLSGGQVLKKVAQRALKLPSTGEGVQFYTFDNISSAKEFKQLYRSRMNDLDLDQETKLRIVEEANRAFGFNMEIFNELERVGKTIKDEVLDGGLPEYDGKGDLSKCPYYAAKTAAGGGSACVCHMAMAVLRHPTGQVIMSACIALLAGVAAWYLM</sequence>
<evidence type="ECO:0000256" key="2">
    <source>
        <dbReference type="ARBA" id="ARBA00012360"/>
    </source>
</evidence>
<dbReference type="GO" id="GO:0046872">
    <property type="term" value="F:metal ion binding"/>
    <property type="evidence" value="ECO:0007669"/>
    <property type="project" value="UniProtKB-KW"/>
</dbReference>
<keyword evidence="6 9" id="KW-0802">TPR repeat</keyword>
<dbReference type="AlphaFoldDB" id="A0A444UBA3"/>
<keyword evidence="11" id="KW-1133">Transmembrane helix</keyword>
<keyword evidence="5" id="KW-0677">Repeat</keyword>
<dbReference type="GO" id="GO:0070062">
    <property type="term" value="C:extracellular exosome"/>
    <property type="evidence" value="ECO:0007669"/>
    <property type="project" value="TreeGrafter"/>
</dbReference>
<dbReference type="PROSITE" id="PS50005">
    <property type="entry name" value="TPR"/>
    <property type="match status" value="3"/>
</dbReference>
<evidence type="ECO:0000256" key="5">
    <source>
        <dbReference type="ARBA" id="ARBA00022737"/>
    </source>
</evidence>
<dbReference type="InterPro" id="IPR011990">
    <property type="entry name" value="TPR-like_helical_dom_sf"/>
</dbReference>
<evidence type="ECO:0000256" key="10">
    <source>
        <dbReference type="SAM" id="MobiDB-lite"/>
    </source>
</evidence>
<evidence type="ECO:0000256" key="6">
    <source>
        <dbReference type="ARBA" id="ARBA00022803"/>
    </source>
</evidence>
<dbReference type="SUPFAM" id="SSF48613">
    <property type="entry name" value="Heme oxygenase-like"/>
    <property type="match status" value="1"/>
</dbReference>
<evidence type="ECO:0000313" key="12">
    <source>
        <dbReference type="EMBL" id="RXM32477.1"/>
    </source>
</evidence>
<evidence type="ECO:0000256" key="1">
    <source>
        <dbReference type="ARBA" id="ARBA00006134"/>
    </source>
</evidence>
<keyword evidence="11" id="KW-0812">Transmembrane</keyword>
<keyword evidence="4" id="KW-0479">Metal-binding</keyword>
<evidence type="ECO:0000313" key="13">
    <source>
        <dbReference type="Proteomes" id="UP000289886"/>
    </source>
</evidence>
<dbReference type="Pfam" id="PF01126">
    <property type="entry name" value="Heme_oxygenase"/>
    <property type="match status" value="1"/>
</dbReference>
<evidence type="ECO:0000256" key="4">
    <source>
        <dbReference type="ARBA" id="ARBA00022723"/>
    </source>
</evidence>